<dbReference type="SUPFAM" id="SSF54427">
    <property type="entry name" value="NTF2-like"/>
    <property type="match status" value="1"/>
</dbReference>
<evidence type="ECO:0000313" key="2">
    <source>
        <dbReference type="EMBL" id="MEH2556062.1"/>
    </source>
</evidence>
<proteinExistence type="predicted"/>
<comment type="caution">
    <text evidence="2">The sequence shown here is derived from an EMBL/GenBank/DDBJ whole genome shotgun (WGS) entry which is preliminary data.</text>
</comment>
<evidence type="ECO:0000256" key="1">
    <source>
        <dbReference type="SAM" id="SignalP"/>
    </source>
</evidence>
<feature type="chain" id="PRO_5045845134" description="Nuclear transport factor 2 family protein" evidence="1">
    <location>
        <begin position="24"/>
        <end position="155"/>
    </location>
</feature>
<accession>A0ABU8BBZ0</accession>
<dbReference type="EMBL" id="JAZHRV010000001">
    <property type="protein sequence ID" value="MEH2556062.1"/>
    <property type="molecule type" value="Genomic_DNA"/>
</dbReference>
<evidence type="ECO:0008006" key="4">
    <source>
        <dbReference type="Google" id="ProtNLM"/>
    </source>
</evidence>
<dbReference type="RefSeq" id="WP_334481306.1">
    <property type="nucleotide sequence ID" value="NZ_JAZHRV010000001.1"/>
</dbReference>
<evidence type="ECO:0000313" key="3">
    <source>
        <dbReference type="Proteomes" id="UP001364224"/>
    </source>
</evidence>
<dbReference type="Gene3D" id="3.10.450.50">
    <property type="match status" value="1"/>
</dbReference>
<dbReference type="Proteomes" id="UP001364224">
    <property type="component" value="Unassembled WGS sequence"/>
</dbReference>
<protein>
    <recommendedName>
        <fullName evidence="4">Nuclear transport factor 2 family protein</fullName>
    </recommendedName>
</protein>
<keyword evidence="3" id="KW-1185">Reference proteome</keyword>
<organism evidence="2 3">
    <name type="scientific">Bradyrhizobium algeriense</name>
    <dbReference type="NCBI Taxonomy" id="634784"/>
    <lineage>
        <taxon>Bacteria</taxon>
        <taxon>Pseudomonadati</taxon>
        <taxon>Pseudomonadota</taxon>
        <taxon>Alphaproteobacteria</taxon>
        <taxon>Hyphomicrobiales</taxon>
        <taxon>Nitrobacteraceae</taxon>
        <taxon>Bradyrhizobium</taxon>
    </lineage>
</organism>
<reference evidence="2 3" key="1">
    <citation type="submission" date="2024-02" db="EMBL/GenBank/DDBJ databases">
        <title>Adaptive strategies in a cosmopolitan and abundant soil bacterium.</title>
        <authorList>
            <person name="Carini P."/>
        </authorList>
    </citation>
    <scope>NUCLEOTIDE SEQUENCE [LARGE SCALE GENOMIC DNA]</scope>
    <source>
        <strain evidence="2 3">AZCC 1608</strain>
    </source>
</reference>
<name>A0ABU8BBZ0_9BRAD</name>
<keyword evidence="1" id="KW-0732">Signal</keyword>
<sequence length="155" mass="17660">MPRIDHYLLALLMSAVLAIPALAQDARSPIGEKSMLDPQTLADRYVAVWNEADEKRRRDAISALWVPNGEHFVEGRQARGYEELEKRVRGSHEKNVRDNGNRFRAAPGARRLHNVITFHWEMLPANGDTVLVRGLEFLIIDGEGRILVDYQFFPA</sequence>
<gene>
    <name evidence="2" type="ORF">V1286_003591</name>
</gene>
<dbReference type="InterPro" id="IPR032710">
    <property type="entry name" value="NTF2-like_dom_sf"/>
</dbReference>
<feature type="signal peptide" evidence="1">
    <location>
        <begin position="1"/>
        <end position="23"/>
    </location>
</feature>